<evidence type="ECO:0000256" key="1">
    <source>
        <dbReference type="ARBA" id="ARBA00004141"/>
    </source>
</evidence>
<feature type="transmembrane region" description="Helical" evidence="6">
    <location>
        <begin position="135"/>
        <end position="158"/>
    </location>
</feature>
<gene>
    <name evidence="7" type="ORF">WR25_11775</name>
</gene>
<dbReference type="OrthoDB" id="6493944at2759"/>
<dbReference type="InterPro" id="IPR001898">
    <property type="entry name" value="SLC13A/DASS"/>
</dbReference>
<dbReference type="GO" id="GO:0005886">
    <property type="term" value="C:plasma membrane"/>
    <property type="evidence" value="ECO:0007669"/>
    <property type="project" value="TreeGrafter"/>
</dbReference>
<evidence type="ECO:0008006" key="9">
    <source>
        <dbReference type="Google" id="ProtNLM"/>
    </source>
</evidence>
<feature type="transmembrane region" description="Helical" evidence="6">
    <location>
        <begin position="15"/>
        <end position="33"/>
    </location>
</feature>
<dbReference type="PANTHER" id="PTHR10283:SF82">
    <property type="entry name" value="SOLUTE CARRIER FAMILY 13 MEMBER 2"/>
    <property type="match status" value="1"/>
</dbReference>
<evidence type="ECO:0000313" key="8">
    <source>
        <dbReference type="Proteomes" id="UP000218231"/>
    </source>
</evidence>
<sequence length="193" mass="21467">MRDSLLDWETIQARFPWSIVLLLGGGFALAAGVKSKLSYEVGNFMMLMKDLPITSIMLICIIITIVLTNICSNTVIASIFVPIVAELARSLHYNPLWLMLPVTLSASFAFLLPVATPPNAICFSAGIIKVKDMVISGFFVSVGCMILNILTMLFWGSYVFKLNEYPLWAYNDMYPVNRTMIDQLLKNSSLPDA</sequence>
<comment type="similarity">
    <text evidence="2">Belongs to the SLC13A/DASS transporter (TC 2.A.47) family. NADC subfamily.</text>
</comment>
<dbReference type="GO" id="GO:0015137">
    <property type="term" value="F:citrate transmembrane transporter activity"/>
    <property type="evidence" value="ECO:0007669"/>
    <property type="project" value="TreeGrafter"/>
</dbReference>
<evidence type="ECO:0000256" key="3">
    <source>
        <dbReference type="ARBA" id="ARBA00022692"/>
    </source>
</evidence>
<evidence type="ECO:0000256" key="2">
    <source>
        <dbReference type="ARBA" id="ARBA00006772"/>
    </source>
</evidence>
<dbReference type="GO" id="GO:0015141">
    <property type="term" value="F:succinate transmembrane transporter activity"/>
    <property type="evidence" value="ECO:0007669"/>
    <property type="project" value="TreeGrafter"/>
</dbReference>
<evidence type="ECO:0000256" key="5">
    <source>
        <dbReference type="ARBA" id="ARBA00023136"/>
    </source>
</evidence>
<dbReference type="AlphaFoldDB" id="A0A2A2J970"/>
<dbReference type="STRING" id="2018661.A0A2A2J970"/>
<proteinExistence type="inferred from homology"/>
<dbReference type="EMBL" id="LIAE01010598">
    <property type="protein sequence ID" value="PAV58149.1"/>
    <property type="molecule type" value="Genomic_DNA"/>
</dbReference>
<evidence type="ECO:0000256" key="6">
    <source>
        <dbReference type="SAM" id="Phobius"/>
    </source>
</evidence>
<accession>A0A2A2J970</accession>
<evidence type="ECO:0000256" key="4">
    <source>
        <dbReference type="ARBA" id="ARBA00022989"/>
    </source>
</evidence>
<dbReference type="Pfam" id="PF00939">
    <property type="entry name" value="Na_sulph_symp"/>
    <property type="match status" value="1"/>
</dbReference>
<keyword evidence="3 6" id="KW-0812">Transmembrane</keyword>
<name>A0A2A2J970_9BILA</name>
<comment type="subcellular location">
    <subcellularLocation>
        <location evidence="1">Membrane</location>
        <topology evidence="1">Multi-pass membrane protein</topology>
    </subcellularLocation>
</comment>
<comment type="caution">
    <text evidence="7">The sequence shown here is derived from an EMBL/GenBank/DDBJ whole genome shotgun (WGS) entry which is preliminary data.</text>
</comment>
<reference evidence="7 8" key="1">
    <citation type="journal article" date="2017" name="Curr. Biol.">
        <title>Genome architecture and evolution of a unichromosomal asexual nematode.</title>
        <authorList>
            <person name="Fradin H."/>
            <person name="Zegar C."/>
            <person name="Gutwein M."/>
            <person name="Lucas J."/>
            <person name="Kovtun M."/>
            <person name="Corcoran D."/>
            <person name="Baugh L.R."/>
            <person name="Kiontke K."/>
            <person name="Gunsalus K."/>
            <person name="Fitch D.H."/>
            <person name="Piano F."/>
        </authorList>
    </citation>
    <scope>NUCLEOTIDE SEQUENCE [LARGE SCALE GENOMIC DNA]</scope>
    <source>
        <strain evidence="7">PF1309</strain>
    </source>
</reference>
<dbReference type="PANTHER" id="PTHR10283">
    <property type="entry name" value="SOLUTE CARRIER FAMILY 13 MEMBER"/>
    <property type="match status" value="1"/>
</dbReference>
<keyword evidence="5 6" id="KW-0472">Membrane</keyword>
<feature type="transmembrane region" description="Helical" evidence="6">
    <location>
        <begin position="54"/>
        <end position="84"/>
    </location>
</feature>
<protein>
    <recommendedName>
        <fullName evidence="9">Citrate transporter-like domain-containing protein</fullName>
    </recommendedName>
</protein>
<feature type="transmembrane region" description="Helical" evidence="6">
    <location>
        <begin position="96"/>
        <end position="115"/>
    </location>
</feature>
<dbReference type="Proteomes" id="UP000218231">
    <property type="component" value="Unassembled WGS sequence"/>
</dbReference>
<keyword evidence="4 6" id="KW-1133">Transmembrane helix</keyword>
<organism evidence="7 8">
    <name type="scientific">Diploscapter pachys</name>
    <dbReference type="NCBI Taxonomy" id="2018661"/>
    <lineage>
        <taxon>Eukaryota</taxon>
        <taxon>Metazoa</taxon>
        <taxon>Ecdysozoa</taxon>
        <taxon>Nematoda</taxon>
        <taxon>Chromadorea</taxon>
        <taxon>Rhabditida</taxon>
        <taxon>Rhabditina</taxon>
        <taxon>Rhabditomorpha</taxon>
        <taxon>Rhabditoidea</taxon>
        <taxon>Rhabditidae</taxon>
        <taxon>Diploscapter</taxon>
    </lineage>
</organism>
<keyword evidence="8" id="KW-1185">Reference proteome</keyword>
<evidence type="ECO:0000313" key="7">
    <source>
        <dbReference type="EMBL" id="PAV58149.1"/>
    </source>
</evidence>